<dbReference type="GeneID" id="85357237"/>
<reference evidence="2" key="1">
    <citation type="submission" date="2023-06" db="EMBL/GenBank/DDBJ databases">
        <authorList>
            <consortium name="Lawrence Berkeley National Laboratory"/>
            <person name="Ahrendt S."/>
            <person name="Sahu N."/>
            <person name="Indic B."/>
            <person name="Wong-Bajracharya J."/>
            <person name="Merenyi Z."/>
            <person name="Ke H.-M."/>
            <person name="Monk M."/>
            <person name="Kocsube S."/>
            <person name="Drula E."/>
            <person name="Lipzen A."/>
            <person name="Balint B."/>
            <person name="Henrissat B."/>
            <person name="Andreopoulos B."/>
            <person name="Martin F.M."/>
            <person name="Harder C.B."/>
            <person name="Rigling D."/>
            <person name="Ford K.L."/>
            <person name="Foster G.D."/>
            <person name="Pangilinan J."/>
            <person name="Papanicolaou A."/>
            <person name="Barry K."/>
            <person name="LaButti K."/>
            <person name="Viragh M."/>
            <person name="Koriabine M."/>
            <person name="Yan M."/>
            <person name="Riley R."/>
            <person name="Champramary S."/>
            <person name="Plett K.L."/>
            <person name="Tsai I.J."/>
            <person name="Slot J."/>
            <person name="Sipos G."/>
            <person name="Plett J."/>
            <person name="Nagy L.G."/>
            <person name="Grigoriev I.V."/>
        </authorList>
    </citation>
    <scope>NUCLEOTIDE SEQUENCE</scope>
    <source>
        <strain evidence="2">CCBAS 213</strain>
    </source>
</reference>
<evidence type="ECO:0000313" key="2">
    <source>
        <dbReference type="EMBL" id="KAK0437945.1"/>
    </source>
</evidence>
<protein>
    <recommendedName>
        <fullName evidence="4">F-box domain-containing protein</fullName>
    </recommendedName>
</protein>
<name>A0AA39MLL2_ARMTA</name>
<evidence type="ECO:0008006" key="4">
    <source>
        <dbReference type="Google" id="ProtNLM"/>
    </source>
</evidence>
<feature type="compositionally biased region" description="Acidic residues" evidence="1">
    <location>
        <begin position="437"/>
        <end position="472"/>
    </location>
</feature>
<dbReference type="EMBL" id="JAUEPS010000103">
    <property type="protein sequence ID" value="KAK0437945.1"/>
    <property type="molecule type" value="Genomic_DNA"/>
</dbReference>
<gene>
    <name evidence="2" type="ORF">EV420DRAFT_155713</name>
</gene>
<evidence type="ECO:0000313" key="3">
    <source>
        <dbReference type="Proteomes" id="UP001175211"/>
    </source>
</evidence>
<evidence type="ECO:0000256" key="1">
    <source>
        <dbReference type="SAM" id="MobiDB-lite"/>
    </source>
</evidence>
<keyword evidence="3" id="KW-1185">Reference proteome</keyword>
<dbReference type="SUPFAM" id="SSF52047">
    <property type="entry name" value="RNI-like"/>
    <property type="match status" value="1"/>
</dbReference>
<accession>A0AA39MLL2</accession>
<organism evidence="2 3">
    <name type="scientific">Armillaria tabescens</name>
    <name type="common">Ringless honey mushroom</name>
    <name type="synonym">Agaricus tabescens</name>
    <dbReference type="NCBI Taxonomy" id="1929756"/>
    <lineage>
        <taxon>Eukaryota</taxon>
        <taxon>Fungi</taxon>
        <taxon>Dikarya</taxon>
        <taxon>Basidiomycota</taxon>
        <taxon>Agaricomycotina</taxon>
        <taxon>Agaricomycetes</taxon>
        <taxon>Agaricomycetidae</taxon>
        <taxon>Agaricales</taxon>
        <taxon>Marasmiineae</taxon>
        <taxon>Physalacriaceae</taxon>
        <taxon>Desarmillaria</taxon>
    </lineage>
</organism>
<feature type="compositionally biased region" description="Polar residues" evidence="1">
    <location>
        <begin position="420"/>
        <end position="433"/>
    </location>
</feature>
<dbReference type="Gene3D" id="3.80.10.10">
    <property type="entry name" value="Ribonuclease Inhibitor"/>
    <property type="match status" value="1"/>
</dbReference>
<proteinExistence type="predicted"/>
<feature type="region of interest" description="Disordered" evidence="1">
    <location>
        <begin position="413"/>
        <end position="479"/>
    </location>
</feature>
<dbReference type="Proteomes" id="UP001175211">
    <property type="component" value="Unassembled WGS sequence"/>
</dbReference>
<dbReference type="InterPro" id="IPR032675">
    <property type="entry name" value="LRR_dom_sf"/>
</dbReference>
<sequence length="507" mass="57046">MNYAQRIDSLVDVFTESVFKNLVHHDDPEISLSRIQPCARSQQQVQHKSPICNIPLEILSEIFVQCCTFSVAMNHTHLIEPTALYLSQICSVWRNIVISMPKLWSMITIHGANVHKRPLPAKRLLCTYLAHAGQAPLNIRLVCASSIPGPEDDLFLDFLRTLLHQCEHRRVSLITDLKRSRITFIAAFNLLFTPHSSNIQSITLVPGLGLFILFYPDLSHLTVTRPTYWDMISLALASSARSISRLDFVDCSVADICSIGSVFPKLNHIVIQNPLRSASPDNAHIPLLVSLTITLPKPRLQPLNKIFETFSLPNLTSLTIYTPVLPIDTFIAFLEKSPALRTLTVSSCVSNFSLFIAASKNLAVLDIYAHEECLDEIFDVIERSRRPSEAIVLRMVEKKDDEDEDEVNVSCIEDKGFSGGNQDDNSAHVGSTTQEDHNDDDEESDSEDERDSNDDSEDETESSEESDDDEVDAAYKMARPEIIQGARLKYHNRMRRFRAAGRRIAIC</sequence>
<dbReference type="RefSeq" id="XP_060322766.1">
    <property type="nucleotide sequence ID" value="XM_060473689.1"/>
</dbReference>
<dbReference type="AlphaFoldDB" id="A0AA39MLL2"/>
<comment type="caution">
    <text evidence="2">The sequence shown here is derived from an EMBL/GenBank/DDBJ whole genome shotgun (WGS) entry which is preliminary data.</text>
</comment>